<dbReference type="Pfam" id="PF01613">
    <property type="entry name" value="Flavin_Reduct"/>
    <property type="match status" value="1"/>
</dbReference>
<reference evidence="3" key="1">
    <citation type="submission" date="2022-06" db="EMBL/GenBank/DDBJ databases">
        <title>Genome public.</title>
        <authorList>
            <person name="Sun Q."/>
        </authorList>
    </citation>
    <scope>NUCLEOTIDE SEQUENCE</scope>
    <source>
        <strain evidence="3">CWNU-1</strain>
    </source>
</reference>
<evidence type="ECO:0000256" key="1">
    <source>
        <dbReference type="SAM" id="MobiDB-lite"/>
    </source>
</evidence>
<evidence type="ECO:0000313" key="3">
    <source>
        <dbReference type="EMBL" id="MCM2388377.1"/>
    </source>
</evidence>
<dbReference type="EMBL" id="JAMQAW010000007">
    <property type="protein sequence ID" value="MCM2388377.1"/>
    <property type="molecule type" value="Genomic_DNA"/>
</dbReference>
<dbReference type="InterPro" id="IPR002563">
    <property type="entry name" value="Flavin_Rdtase-like_dom"/>
</dbReference>
<dbReference type="RefSeq" id="WP_250918713.1">
    <property type="nucleotide sequence ID" value="NZ_JAMQAW010000007.1"/>
</dbReference>
<protein>
    <submittedName>
        <fullName evidence="3">Flavin reductase family protein</fullName>
    </submittedName>
</protein>
<dbReference type="InterPro" id="IPR012349">
    <property type="entry name" value="Split_barrel_FMN-bd"/>
</dbReference>
<feature type="region of interest" description="Disordered" evidence="1">
    <location>
        <begin position="1"/>
        <end position="46"/>
    </location>
</feature>
<organism evidence="3 4">
    <name type="scientific">Streptomyces albipurpureus</name>
    <dbReference type="NCBI Taxonomy" id="2897419"/>
    <lineage>
        <taxon>Bacteria</taxon>
        <taxon>Bacillati</taxon>
        <taxon>Actinomycetota</taxon>
        <taxon>Actinomycetes</taxon>
        <taxon>Kitasatosporales</taxon>
        <taxon>Streptomycetaceae</taxon>
        <taxon>Streptomyces</taxon>
    </lineage>
</organism>
<dbReference type="Gene3D" id="2.30.110.10">
    <property type="entry name" value="Electron Transport, Fmn-binding Protein, Chain A"/>
    <property type="match status" value="1"/>
</dbReference>
<dbReference type="SUPFAM" id="SSF50475">
    <property type="entry name" value="FMN-binding split barrel"/>
    <property type="match status" value="1"/>
</dbReference>
<feature type="compositionally biased region" description="Basic and acidic residues" evidence="1">
    <location>
        <begin position="9"/>
        <end position="18"/>
    </location>
</feature>
<gene>
    <name evidence="3" type="ORF">NBG84_08705</name>
</gene>
<proteinExistence type="predicted"/>
<keyword evidence="4" id="KW-1185">Reference proteome</keyword>
<evidence type="ECO:0000259" key="2">
    <source>
        <dbReference type="Pfam" id="PF01613"/>
    </source>
</evidence>
<name>A0ABT0UIC1_9ACTN</name>
<comment type="caution">
    <text evidence="3">The sequence shown here is derived from an EMBL/GenBank/DDBJ whole genome shotgun (WGS) entry which is preliminary data.</text>
</comment>
<sequence>MGRNRGVHPARDARRGPDRGAQGGPRRGRGQRDEVGEPPCASPSPPFIRAARHSAINVLTADQEALSGCSLEGARTGSTAFDGAEDTTAPPLLDSALAHIDCAFHRRIVGDHFIVVGRVSSWAQSNDTLPLPTSRARFAPSSGETTRASTSARVGLHFWAAFRLGRNSVAPGTDVG</sequence>
<feature type="domain" description="Flavin reductase like" evidence="2">
    <location>
        <begin position="46"/>
        <end position="129"/>
    </location>
</feature>
<evidence type="ECO:0000313" key="4">
    <source>
        <dbReference type="Proteomes" id="UP001431429"/>
    </source>
</evidence>
<accession>A0ABT0UIC1</accession>
<dbReference type="Proteomes" id="UP001431429">
    <property type="component" value="Unassembled WGS sequence"/>
</dbReference>